<feature type="non-terminal residue" evidence="4">
    <location>
        <position position="471"/>
    </location>
</feature>
<dbReference type="GO" id="GO:0005096">
    <property type="term" value="F:GTPase activator activity"/>
    <property type="evidence" value="ECO:0007669"/>
    <property type="project" value="UniProtKB-KW"/>
</dbReference>
<dbReference type="GO" id="GO:0031267">
    <property type="term" value="F:small GTPase binding"/>
    <property type="evidence" value="ECO:0007669"/>
    <property type="project" value="TreeGrafter"/>
</dbReference>
<dbReference type="FunFam" id="1.10.8.270:FF:000001">
    <property type="entry name" value="TBC1 domain family member 1"/>
    <property type="match status" value="1"/>
</dbReference>
<evidence type="ECO:0000256" key="1">
    <source>
        <dbReference type="ARBA" id="ARBA00022468"/>
    </source>
</evidence>
<dbReference type="EMBL" id="JAEHOE010000233">
    <property type="protein sequence ID" value="KAG2482324.1"/>
    <property type="molecule type" value="Genomic_DNA"/>
</dbReference>
<reference evidence="4" key="1">
    <citation type="journal article" date="2020" name="bioRxiv">
        <title>Comparative genomics of Chlamydomonas.</title>
        <authorList>
            <person name="Craig R.J."/>
            <person name="Hasan A.R."/>
            <person name="Ness R.W."/>
            <person name="Keightley P.D."/>
        </authorList>
    </citation>
    <scope>NUCLEOTIDE SEQUENCE</scope>
    <source>
        <strain evidence="4">CCAP 11/70</strain>
    </source>
</reference>
<feature type="region of interest" description="Disordered" evidence="2">
    <location>
        <begin position="144"/>
        <end position="208"/>
    </location>
</feature>
<dbReference type="PANTHER" id="PTHR47219:SF9">
    <property type="entry name" value="GTPASE ACTIVATING PROTEIN AND CENTROSOME-ASSOCIATED, ISOFORM B"/>
    <property type="match status" value="1"/>
</dbReference>
<dbReference type="Gene3D" id="1.10.8.270">
    <property type="entry name" value="putative rabgap domain of human tbc1 domain family member 14 like domains"/>
    <property type="match status" value="1"/>
</dbReference>
<feature type="compositionally biased region" description="Pro residues" evidence="2">
    <location>
        <begin position="246"/>
        <end position="257"/>
    </location>
</feature>
<dbReference type="PROSITE" id="PS50086">
    <property type="entry name" value="TBC_RABGAP"/>
    <property type="match status" value="1"/>
</dbReference>
<dbReference type="InterPro" id="IPR035969">
    <property type="entry name" value="Rab-GAP_TBC_sf"/>
</dbReference>
<feature type="region of interest" description="Disordered" evidence="2">
    <location>
        <begin position="228"/>
        <end position="286"/>
    </location>
</feature>
<dbReference type="OrthoDB" id="294251at2759"/>
<keyword evidence="5" id="KW-1185">Reference proteome</keyword>
<keyword evidence="1" id="KW-0343">GTPase activation</keyword>
<evidence type="ECO:0000259" key="3">
    <source>
        <dbReference type="PROSITE" id="PS50086"/>
    </source>
</evidence>
<dbReference type="Pfam" id="PF00566">
    <property type="entry name" value="RabGAP-TBC"/>
    <property type="match status" value="1"/>
</dbReference>
<name>A0A835XFB1_9CHLO</name>
<feature type="compositionally biased region" description="Low complexity" evidence="2">
    <location>
        <begin position="156"/>
        <end position="193"/>
    </location>
</feature>
<protein>
    <recommendedName>
        <fullName evidence="3">Rab-GAP TBC domain-containing protein</fullName>
    </recommendedName>
</protein>
<sequence length="471" mass="48885">MEAFSKAYAVAKQFGDAISRTAASAQELLRDQELRNKGIQTVLNGAQTRLQGLQSGLVQRAGRWGERFQDNKRQLVSLLMTLEERLSSSRKAWDLQASRRQKVDVQFGRQLIADAPQEVRVRLWYVLLENPNLAAPIKCQHAGPVPNRPAAEEDPSVSSTSTSPSRRGGPGPGFARSEAGGPGAEEPGSPYAGAGAGRGPGAEEEVSSSGSSLAAVAAAALGFGRSSGGGGVSFSSASATRGQPQTPRPRGPGPLSPASPLATPSSGRQRADGPGTPAASGLGEPLVGDDWELVGAGGVGGLGLGLGGPGPSALDLIDGTGSASSASAAALAAAHPEAVRLIVERLEALGPLPLDESGSDPVLVAQQAVLEAMLQVPWVAGAGLPPNTSPETRFAMLNEMTEGQEEVDESILRDIHRTFPEHPYFSLDAGQQALFRVLKAYSLHDLEVAYCQGMAFMAGVLLMYVPDEMAF</sequence>
<feature type="compositionally biased region" description="Low complexity" evidence="2">
    <location>
        <begin position="233"/>
        <end position="245"/>
    </location>
</feature>
<evidence type="ECO:0000313" key="5">
    <source>
        <dbReference type="Proteomes" id="UP000612055"/>
    </source>
</evidence>
<dbReference type="SUPFAM" id="SSF47923">
    <property type="entry name" value="Ypt/Rab-GAP domain of gyp1p"/>
    <property type="match status" value="1"/>
</dbReference>
<organism evidence="4 5">
    <name type="scientific">Edaphochlamys debaryana</name>
    <dbReference type="NCBI Taxonomy" id="47281"/>
    <lineage>
        <taxon>Eukaryota</taxon>
        <taxon>Viridiplantae</taxon>
        <taxon>Chlorophyta</taxon>
        <taxon>core chlorophytes</taxon>
        <taxon>Chlorophyceae</taxon>
        <taxon>CS clade</taxon>
        <taxon>Chlamydomonadales</taxon>
        <taxon>Chlamydomonadales incertae sedis</taxon>
        <taxon>Edaphochlamys</taxon>
    </lineage>
</organism>
<dbReference type="InterPro" id="IPR000195">
    <property type="entry name" value="Rab-GAP-TBC_dom"/>
</dbReference>
<proteinExistence type="predicted"/>
<gene>
    <name evidence="4" type="ORF">HYH03_018746</name>
</gene>
<feature type="domain" description="Rab-GAP TBC" evidence="3">
    <location>
        <begin position="383"/>
        <end position="471"/>
    </location>
</feature>
<accession>A0A835XFB1</accession>
<dbReference type="AlphaFoldDB" id="A0A835XFB1"/>
<comment type="caution">
    <text evidence="4">The sequence shown here is derived from an EMBL/GenBank/DDBJ whole genome shotgun (WGS) entry which is preliminary data.</text>
</comment>
<dbReference type="Proteomes" id="UP000612055">
    <property type="component" value="Unassembled WGS sequence"/>
</dbReference>
<evidence type="ECO:0000256" key="2">
    <source>
        <dbReference type="SAM" id="MobiDB-lite"/>
    </source>
</evidence>
<evidence type="ECO:0000313" key="4">
    <source>
        <dbReference type="EMBL" id="KAG2482324.1"/>
    </source>
</evidence>
<dbReference type="InterPro" id="IPR050302">
    <property type="entry name" value="Rab_GAP_TBC_domain"/>
</dbReference>
<dbReference type="PANTHER" id="PTHR47219">
    <property type="entry name" value="RAB GTPASE-ACTIVATING PROTEIN 1-LIKE"/>
    <property type="match status" value="1"/>
</dbReference>